<dbReference type="AlphaFoldDB" id="A0A1Y5HMJ3"/>
<comment type="caution">
    <text evidence="2">The sequence shown here is derived from an EMBL/GenBank/DDBJ whole genome shotgun (WGS) entry which is preliminary data.</text>
</comment>
<evidence type="ECO:0000313" key="2">
    <source>
        <dbReference type="EMBL" id="OUS38511.1"/>
    </source>
</evidence>
<organism evidence="2 3">
    <name type="scientific">Oleispira antarctica</name>
    <dbReference type="NCBI Taxonomy" id="188908"/>
    <lineage>
        <taxon>Bacteria</taxon>
        <taxon>Pseudomonadati</taxon>
        <taxon>Pseudomonadota</taxon>
        <taxon>Gammaproteobacteria</taxon>
        <taxon>Oceanospirillales</taxon>
        <taxon>Oceanospirillaceae</taxon>
        <taxon>Oleispira</taxon>
    </lineage>
</organism>
<dbReference type="SUPFAM" id="SSF50341">
    <property type="entry name" value="CheW-like"/>
    <property type="match status" value="1"/>
</dbReference>
<dbReference type="PIRSF" id="PIRSF020479">
    <property type="entry name" value="UCP020479_CheW"/>
    <property type="match status" value="1"/>
</dbReference>
<dbReference type="Proteomes" id="UP000227088">
    <property type="component" value="Unassembled WGS sequence"/>
</dbReference>
<dbReference type="EMBL" id="MABE01000604">
    <property type="protein sequence ID" value="OUS38511.1"/>
    <property type="molecule type" value="Genomic_DNA"/>
</dbReference>
<evidence type="ECO:0000313" key="3">
    <source>
        <dbReference type="Proteomes" id="UP000227088"/>
    </source>
</evidence>
<dbReference type="SMART" id="SM00260">
    <property type="entry name" value="CheW"/>
    <property type="match status" value="1"/>
</dbReference>
<dbReference type="GO" id="GO:0007165">
    <property type="term" value="P:signal transduction"/>
    <property type="evidence" value="ECO:0007669"/>
    <property type="project" value="InterPro"/>
</dbReference>
<proteinExistence type="predicted"/>
<reference evidence="3" key="1">
    <citation type="journal article" date="2017" name="Proc. Natl. Acad. Sci. U.S.A.">
        <title>Simulation of Deepwater Horizon oil plume reveals substrate specialization within a complex community of hydrocarbon degraders.</title>
        <authorList>
            <person name="Hu P."/>
            <person name="Dubinsky E.A."/>
            <person name="Probst A.J."/>
            <person name="Wang J."/>
            <person name="Sieber C.M.K."/>
            <person name="Tom L.M."/>
            <person name="Gardinali P."/>
            <person name="Banfield J.F."/>
            <person name="Atlas R.M."/>
            <person name="Andersen G.L."/>
        </authorList>
    </citation>
    <scope>NUCLEOTIDE SEQUENCE [LARGE SCALE GENOMIC DNA]</scope>
</reference>
<protein>
    <recommendedName>
        <fullName evidence="1">CheW-like domain-containing protein</fullName>
    </recommendedName>
</protein>
<gene>
    <name evidence="2" type="ORF">A9R00_10385</name>
</gene>
<dbReference type="Pfam" id="PF01584">
    <property type="entry name" value="CheW"/>
    <property type="match status" value="1"/>
</dbReference>
<dbReference type="InterPro" id="IPR036061">
    <property type="entry name" value="CheW-like_dom_sf"/>
</dbReference>
<accession>A0A1Y5HMJ3</accession>
<sequence length="269" mass="29541">MTKQGDIRPLATATKTNVVEGVLQNYLDQLLVTATQPQQIEKTIVIPEDLESSVDSAEVDPASVEDIKISAVKISSVEAPVEIKEKIEVEVEVEVEVETESAQVELVAIDQPAAKLIDKESWSSQGVECLVFSVCGLKLAVPLLYLGGVHEVGADDVKPLIGQPNWYLGMVHRDEQNLQVIDTASFIMAERNQSLAEQGYKYLIQLEKSPWAIACQSIDDTVRLEASEIKWRGDRGKRAWLAGTVIEKMCALIDVSGLLQRVESSSKPV</sequence>
<dbReference type="GO" id="GO:0006935">
    <property type="term" value="P:chemotaxis"/>
    <property type="evidence" value="ECO:0007669"/>
    <property type="project" value="InterPro"/>
</dbReference>
<dbReference type="InterPro" id="IPR014506">
    <property type="entry name" value="UCP020479_CheW"/>
</dbReference>
<feature type="domain" description="CheW-like" evidence="1">
    <location>
        <begin position="126"/>
        <end position="264"/>
    </location>
</feature>
<dbReference type="PROSITE" id="PS50851">
    <property type="entry name" value="CHEW"/>
    <property type="match status" value="1"/>
</dbReference>
<dbReference type="InterPro" id="IPR002545">
    <property type="entry name" value="CheW-lke_dom"/>
</dbReference>
<evidence type="ECO:0000259" key="1">
    <source>
        <dbReference type="PROSITE" id="PS50851"/>
    </source>
</evidence>
<name>A0A1Y5HMJ3_OLEAN</name>